<evidence type="ECO:0000259" key="6">
    <source>
        <dbReference type="PROSITE" id="PS50011"/>
    </source>
</evidence>
<dbReference type="AlphaFoldDB" id="A0A6N9TNR0"/>
<dbReference type="Gene3D" id="1.10.510.10">
    <property type="entry name" value="Transferase(Phosphotransferase) domain 1"/>
    <property type="match status" value="1"/>
</dbReference>
<dbReference type="GO" id="GO:0004674">
    <property type="term" value="F:protein serine/threonine kinase activity"/>
    <property type="evidence" value="ECO:0007669"/>
    <property type="project" value="TreeGrafter"/>
</dbReference>
<keyword evidence="1" id="KW-0808">Transferase</keyword>
<dbReference type="GO" id="GO:0005524">
    <property type="term" value="F:ATP binding"/>
    <property type="evidence" value="ECO:0007669"/>
    <property type="project" value="UniProtKB-UniRule"/>
</dbReference>
<comment type="caution">
    <text evidence="7">The sequence shown here is derived from an EMBL/GenBank/DDBJ whole genome shotgun (WGS) entry which is preliminary data.</text>
</comment>
<dbReference type="PANTHER" id="PTHR43289">
    <property type="entry name" value="MITOGEN-ACTIVATED PROTEIN KINASE KINASE KINASE 20-RELATED"/>
    <property type="match status" value="1"/>
</dbReference>
<evidence type="ECO:0000256" key="4">
    <source>
        <dbReference type="ARBA" id="ARBA00022840"/>
    </source>
</evidence>
<feature type="domain" description="Protein kinase" evidence="6">
    <location>
        <begin position="11"/>
        <end position="268"/>
    </location>
</feature>
<name>A0A6N9TNR0_DISTH</name>
<organism evidence="7 8">
    <name type="scientific">Dissulfurirhabdus thermomarina</name>
    <dbReference type="NCBI Taxonomy" id="1765737"/>
    <lineage>
        <taxon>Bacteria</taxon>
        <taxon>Deltaproteobacteria</taxon>
        <taxon>Dissulfurirhabdaceae</taxon>
        <taxon>Dissulfurirhabdus</taxon>
    </lineage>
</organism>
<keyword evidence="4 5" id="KW-0067">ATP-binding</keyword>
<dbReference type="SMART" id="SM00220">
    <property type="entry name" value="S_TKc"/>
    <property type="match status" value="1"/>
</dbReference>
<dbReference type="SUPFAM" id="SSF56112">
    <property type="entry name" value="Protein kinase-like (PK-like)"/>
    <property type="match status" value="1"/>
</dbReference>
<evidence type="ECO:0000256" key="1">
    <source>
        <dbReference type="ARBA" id="ARBA00022679"/>
    </source>
</evidence>
<keyword evidence="2 5" id="KW-0547">Nucleotide-binding</keyword>
<dbReference type="Pfam" id="PF00069">
    <property type="entry name" value="Pkinase"/>
    <property type="match status" value="1"/>
</dbReference>
<feature type="binding site" evidence="5">
    <location>
        <position position="40"/>
    </location>
    <ligand>
        <name>ATP</name>
        <dbReference type="ChEBI" id="CHEBI:30616"/>
    </ligand>
</feature>
<dbReference type="RefSeq" id="WP_163298823.1">
    <property type="nucleotide sequence ID" value="NZ_JAAGRR010000076.1"/>
</dbReference>
<evidence type="ECO:0000256" key="2">
    <source>
        <dbReference type="ARBA" id="ARBA00022741"/>
    </source>
</evidence>
<sequence length="454" mass="49598">MKRRPKRIGKYEVLGRLGAGGWGAVYRVRIPVIDRLAALKLLSPHPLLVDLLGAGEVRRRFVAEARVMARLRHPNVVDVWDYGEFEGAPYFVMEFYCHNLGDLVGEAAEVERASRPLRVDKAVHYARETLRGLAALHEAGVVHRDVKPANLLVTDEDRVKLIDFGLCRLRGEKAATPPGLVVGSPYYTAPEQRRDPDAAGAPADLFSVGVMLHRMLTGRLPEGGVTPGRLNPDLDGGWDALLGRLLAPDPDARPPGAEAALAELEAVYEAWRARREAACALPADGPAAAGAPAAVRLRAVPRRVPPAKAAAAFGLDGLRRPLRYHAGRFEDRGDGTVADRAAGLLWERGGSPHPLTWEEAGERVRRLGEAGLAGRRDWRLPTLEELMSLLTPVPRGRGHCIEPVFDTRHRWLWSADRASASAAWYANVEVGFVDNQDTGCYNFCRAVASLEEGP</sequence>
<accession>A0A6N9TNR0</accession>
<reference evidence="7 8" key="1">
    <citation type="submission" date="2020-02" db="EMBL/GenBank/DDBJ databases">
        <title>Comparative genomics of sulfur disproportionating microorganisms.</title>
        <authorList>
            <person name="Ward L.M."/>
            <person name="Bertran E."/>
            <person name="Johnston D.T."/>
        </authorList>
    </citation>
    <scope>NUCLEOTIDE SEQUENCE [LARGE SCALE GENOMIC DNA]</scope>
    <source>
        <strain evidence="7 8">DSM 100025</strain>
    </source>
</reference>
<dbReference type="InterPro" id="IPR011009">
    <property type="entry name" value="Kinase-like_dom_sf"/>
</dbReference>
<keyword evidence="3 7" id="KW-0418">Kinase</keyword>
<dbReference type="PROSITE" id="PS50011">
    <property type="entry name" value="PROTEIN_KINASE_DOM"/>
    <property type="match status" value="1"/>
</dbReference>
<dbReference type="PROSITE" id="PS00107">
    <property type="entry name" value="PROTEIN_KINASE_ATP"/>
    <property type="match status" value="1"/>
</dbReference>
<evidence type="ECO:0000313" key="8">
    <source>
        <dbReference type="Proteomes" id="UP000469346"/>
    </source>
</evidence>
<dbReference type="Pfam" id="PF07603">
    <property type="entry name" value="Lcl_C"/>
    <property type="match status" value="1"/>
</dbReference>
<evidence type="ECO:0000256" key="3">
    <source>
        <dbReference type="ARBA" id="ARBA00022777"/>
    </source>
</evidence>
<evidence type="ECO:0000313" key="7">
    <source>
        <dbReference type="EMBL" id="NDY42688.1"/>
    </source>
</evidence>
<dbReference type="InterPro" id="IPR008271">
    <property type="entry name" value="Ser/Thr_kinase_AS"/>
</dbReference>
<dbReference type="Gene3D" id="3.30.200.20">
    <property type="entry name" value="Phosphorylase Kinase, domain 1"/>
    <property type="match status" value="1"/>
</dbReference>
<dbReference type="Proteomes" id="UP000469346">
    <property type="component" value="Unassembled WGS sequence"/>
</dbReference>
<dbReference type="InterPro" id="IPR017441">
    <property type="entry name" value="Protein_kinase_ATP_BS"/>
</dbReference>
<proteinExistence type="predicted"/>
<dbReference type="InterPro" id="IPR000719">
    <property type="entry name" value="Prot_kinase_dom"/>
</dbReference>
<dbReference type="EMBL" id="JAAGRR010000076">
    <property type="protein sequence ID" value="NDY42688.1"/>
    <property type="molecule type" value="Genomic_DNA"/>
</dbReference>
<dbReference type="PANTHER" id="PTHR43289:SF6">
    <property type="entry name" value="SERINE_THREONINE-PROTEIN KINASE NEKL-3"/>
    <property type="match status" value="1"/>
</dbReference>
<protein>
    <submittedName>
        <fullName evidence="7">Protein kinase</fullName>
    </submittedName>
</protein>
<dbReference type="PROSITE" id="PS00108">
    <property type="entry name" value="PROTEIN_KINASE_ST"/>
    <property type="match status" value="1"/>
</dbReference>
<gene>
    <name evidence="7" type="ORF">G3N55_07525</name>
</gene>
<dbReference type="InterPro" id="IPR011460">
    <property type="entry name" value="Lcl_C"/>
</dbReference>
<dbReference type="CDD" id="cd14014">
    <property type="entry name" value="STKc_PknB_like"/>
    <property type="match status" value="1"/>
</dbReference>
<keyword evidence="8" id="KW-1185">Reference proteome</keyword>
<evidence type="ECO:0000256" key="5">
    <source>
        <dbReference type="PROSITE-ProRule" id="PRU10141"/>
    </source>
</evidence>